<feature type="domain" description="HAMP" evidence="14">
    <location>
        <begin position="317"/>
        <end position="369"/>
    </location>
</feature>
<evidence type="ECO:0000259" key="14">
    <source>
        <dbReference type="PROSITE" id="PS50885"/>
    </source>
</evidence>
<dbReference type="InterPro" id="IPR010559">
    <property type="entry name" value="Sig_transdc_His_kin_internal"/>
</dbReference>
<feature type="domain" description="Histidine kinase" evidence="13">
    <location>
        <begin position="352"/>
        <end position="586"/>
    </location>
</feature>
<dbReference type="SMART" id="SM00304">
    <property type="entry name" value="HAMP"/>
    <property type="match status" value="1"/>
</dbReference>
<keyword evidence="6" id="KW-0808">Transferase</keyword>
<keyword evidence="10" id="KW-0902">Two-component regulatory system</keyword>
<dbReference type="Pfam" id="PF02518">
    <property type="entry name" value="HATPase_c"/>
    <property type="match status" value="1"/>
</dbReference>
<dbReference type="GO" id="GO:0005886">
    <property type="term" value="C:plasma membrane"/>
    <property type="evidence" value="ECO:0007669"/>
    <property type="project" value="UniProtKB-SubCell"/>
</dbReference>
<evidence type="ECO:0000313" key="16">
    <source>
        <dbReference type="Proteomes" id="UP000461585"/>
    </source>
</evidence>
<reference evidence="15 16" key="1">
    <citation type="submission" date="2020-01" db="EMBL/GenBank/DDBJ databases">
        <title>Anaeroalcalibacter tamaniensis gen. nov., sp. nov., moderately halophilic strictly anaerobic fermenter bacterium from mud volcano of Taman peninsula.</title>
        <authorList>
            <person name="Frolova A."/>
            <person name="Merkel A.Y."/>
            <person name="Slobodkin A.I."/>
        </authorList>
    </citation>
    <scope>NUCLEOTIDE SEQUENCE [LARGE SCALE GENOMIC DNA]</scope>
    <source>
        <strain evidence="15 16">F-3ap</strain>
    </source>
</reference>
<dbReference type="EC" id="2.7.13.3" evidence="3"/>
<comment type="catalytic activity">
    <reaction evidence="1">
        <text>ATP + protein L-histidine = ADP + protein N-phospho-L-histidine.</text>
        <dbReference type="EC" id="2.7.13.3"/>
    </reaction>
</comment>
<evidence type="ECO:0000256" key="4">
    <source>
        <dbReference type="ARBA" id="ARBA00022475"/>
    </source>
</evidence>
<evidence type="ECO:0000256" key="6">
    <source>
        <dbReference type="ARBA" id="ARBA00022679"/>
    </source>
</evidence>
<keyword evidence="11 12" id="KW-0472">Membrane</keyword>
<feature type="transmembrane region" description="Helical" evidence="12">
    <location>
        <begin position="20"/>
        <end position="38"/>
    </location>
</feature>
<keyword evidence="8" id="KW-0418">Kinase</keyword>
<dbReference type="PANTHER" id="PTHR34220">
    <property type="entry name" value="SENSOR HISTIDINE KINASE YPDA"/>
    <property type="match status" value="1"/>
</dbReference>
<evidence type="ECO:0000256" key="5">
    <source>
        <dbReference type="ARBA" id="ARBA00022553"/>
    </source>
</evidence>
<dbReference type="CDD" id="cd18773">
    <property type="entry name" value="PDC1_HK_sensor"/>
    <property type="match status" value="1"/>
</dbReference>
<dbReference type="PROSITE" id="PS50885">
    <property type="entry name" value="HAMP"/>
    <property type="match status" value="1"/>
</dbReference>
<dbReference type="PRINTS" id="PR00344">
    <property type="entry name" value="BCTRLSENSOR"/>
</dbReference>
<dbReference type="Gene3D" id="6.10.340.10">
    <property type="match status" value="1"/>
</dbReference>
<keyword evidence="4" id="KW-1003">Cell membrane</keyword>
<evidence type="ECO:0000313" key="15">
    <source>
        <dbReference type="EMBL" id="NDL68053.1"/>
    </source>
</evidence>
<evidence type="ECO:0000256" key="8">
    <source>
        <dbReference type="ARBA" id="ARBA00022777"/>
    </source>
</evidence>
<evidence type="ECO:0000256" key="7">
    <source>
        <dbReference type="ARBA" id="ARBA00022692"/>
    </source>
</evidence>
<feature type="transmembrane region" description="Helical" evidence="12">
    <location>
        <begin position="289"/>
        <end position="311"/>
    </location>
</feature>
<dbReference type="InterPro" id="IPR005467">
    <property type="entry name" value="His_kinase_dom"/>
</dbReference>
<keyword evidence="5" id="KW-0597">Phosphoprotein</keyword>
<evidence type="ECO:0000259" key="13">
    <source>
        <dbReference type="PROSITE" id="PS50109"/>
    </source>
</evidence>
<dbReference type="CDD" id="cd06225">
    <property type="entry name" value="HAMP"/>
    <property type="match status" value="1"/>
</dbReference>
<keyword evidence="7 12" id="KW-0812">Transmembrane</keyword>
<sequence length="594" mass="67392">MLARLKNQYGNLRIRNKMMVNFLLVVILTVFALSYLNMNILRSSLMDVTNEHTYQMVEQVNVRIDSYVSGMNKTIDLLVENADVRAYINRKEESSEDLELEKAVLESLNLYTRNDSNIIGMLIASEDGGIISATMEKIEENPVTEELWYMQTIENPKGIHLFSQPIGRNVRSRFSNYNADNVVSLSKAIFNRQGEVAGVALIDMKLSAIESIIDSVVLGKSGFLFILQDNGQTVYAPVNPLVYRIRMEEAVQDRIVEIGSEEYQILSIRSGYTGWNMVGVFPTGETLQVIVQVISSFVLYGLIIFAIAIFLSHYLTSSLTKPISTLGALMERAEEGQLDQVFVSSYTDEISQLGHRFNKMLESIQNLLQMVYVEQKEKREAELRAFQAQINPHFLYNTLDTINWMAIEHGADDIAEMVTALTDLFRIGLSKGNEIIPLENEIKHVESYLKIQRVRYEAMIQYEIICSRQLKRLRVIKLIIQPIVENAIYHGIKTNDRPGEIRIEVDIREGWLLISVSDNGAGIPAEKVAQLNAMLCGELERADAFGIGLFNVNERLRLNFGNEFGVEVDSVEGEGTRVFIRHPILLDEQEVRDA</sequence>
<dbReference type="EMBL" id="JAAEEH010000026">
    <property type="protein sequence ID" value="NDL68053.1"/>
    <property type="molecule type" value="Genomic_DNA"/>
</dbReference>
<dbReference type="InterPro" id="IPR033479">
    <property type="entry name" value="dCache_1"/>
</dbReference>
<dbReference type="InterPro" id="IPR050640">
    <property type="entry name" value="Bact_2-comp_sensor_kinase"/>
</dbReference>
<evidence type="ECO:0000256" key="3">
    <source>
        <dbReference type="ARBA" id="ARBA00012438"/>
    </source>
</evidence>
<dbReference type="Pfam" id="PF00672">
    <property type="entry name" value="HAMP"/>
    <property type="match status" value="1"/>
</dbReference>
<proteinExistence type="predicted"/>
<dbReference type="PANTHER" id="PTHR34220:SF7">
    <property type="entry name" value="SENSOR HISTIDINE KINASE YPDA"/>
    <property type="match status" value="1"/>
</dbReference>
<evidence type="ECO:0000256" key="2">
    <source>
        <dbReference type="ARBA" id="ARBA00004651"/>
    </source>
</evidence>
<name>A0A7X5HWP8_9FIRM</name>
<evidence type="ECO:0000256" key="9">
    <source>
        <dbReference type="ARBA" id="ARBA00022989"/>
    </source>
</evidence>
<protein>
    <recommendedName>
        <fullName evidence="3">histidine kinase</fullName>
        <ecNumber evidence="3">2.7.13.3</ecNumber>
    </recommendedName>
</protein>
<dbReference type="RefSeq" id="WP_162370774.1">
    <property type="nucleotide sequence ID" value="NZ_JAAEEH010000026.1"/>
</dbReference>
<dbReference type="Gene3D" id="3.30.565.10">
    <property type="entry name" value="Histidine kinase-like ATPase, C-terminal domain"/>
    <property type="match status" value="1"/>
</dbReference>
<evidence type="ECO:0000256" key="11">
    <source>
        <dbReference type="ARBA" id="ARBA00023136"/>
    </source>
</evidence>
<organism evidence="15 16">
    <name type="scientific">Anaerotalea alkaliphila</name>
    <dbReference type="NCBI Taxonomy" id="2662126"/>
    <lineage>
        <taxon>Bacteria</taxon>
        <taxon>Bacillati</taxon>
        <taxon>Bacillota</taxon>
        <taxon>Clostridia</taxon>
        <taxon>Eubacteriales</taxon>
        <taxon>Anaerotalea</taxon>
    </lineage>
</organism>
<comment type="subcellular location">
    <subcellularLocation>
        <location evidence="2">Cell membrane</location>
        <topology evidence="2">Multi-pass membrane protein</topology>
    </subcellularLocation>
</comment>
<gene>
    <name evidence="15" type="ORF">GXN74_09905</name>
</gene>
<dbReference type="InterPro" id="IPR004358">
    <property type="entry name" value="Sig_transdc_His_kin-like_C"/>
</dbReference>
<dbReference type="SMART" id="SM00387">
    <property type="entry name" value="HATPase_c"/>
    <property type="match status" value="1"/>
</dbReference>
<dbReference type="SUPFAM" id="SSF55874">
    <property type="entry name" value="ATPase domain of HSP90 chaperone/DNA topoisomerase II/histidine kinase"/>
    <property type="match status" value="1"/>
</dbReference>
<dbReference type="Pfam" id="PF06580">
    <property type="entry name" value="His_kinase"/>
    <property type="match status" value="1"/>
</dbReference>
<comment type="caution">
    <text evidence="15">The sequence shown here is derived from an EMBL/GenBank/DDBJ whole genome shotgun (WGS) entry which is preliminary data.</text>
</comment>
<dbReference type="Proteomes" id="UP000461585">
    <property type="component" value="Unassembled WGS sequence"/>
</dbReference>
<evidence type="ECO:0000256" key="12">
    <source>
        <dbReference type="SAM" id="Phobius"/>
    </source>
</evidence>
<dbReference type="InterPro" id="IPR003660">
    <property type="entry name" value="HAMP_dom"/>
</dbReference>
<dbReference type="InterPro" id="IPR003594">
    <property type="entry name" value="HATPase_dom"/>
</dbReference>
<evidence type="ECO:0000256" key="10">
    <source>
        <dbReference type="ARBA" id="ARBA00023012"/>
    </source>
</evidence>
<dbReference type="PROSITE" id="PS50109">
    <property type="entry name" value="HIS_KIN"/>
    <property type="match status" value="1"/>
</dbReference>
<dbReference type="Pfam" id="PF02743">
    <property type="entry name" value="dCache_1"/>
    <property type="match status" value="1"/>
</dbReference>
<evidence type="ECO:0000256" key="1">
    <source>
        <dbReference type="ARBA" id="ARBA00000085"/>
    </source>
</evidence>
<dbReference type="InterPro" id="IPR036890">
    <property type="entry name" value="HATPase_C_sf"/>
</dbReference>
<dbReference type="Gene3D" id="3.30.450.20">
    <property type="entry name" value="PAS domain"/>
    <property type="match status" value="2"/>
</dbReference>
<dbReference type="AlphaFoldDB" id="A0A7X5HWP8"/>
<keyword evidence="16" id="KW-1185">Reference proteome</keyword>
<dbReference type="SUPFAM" id="SSF158472">
    <property type="entry name" value="HAMP domain-like"/>
    <property type="match status" value="1"/>
</dbReference>
<dbReference type="GO" id="GO:0000155">
    <property type="term" value="F:phosphorelay sensor kinase activity"/>
    <property type="evidence" value="ECO:0007669"/>
    <property type="project" value="InterPro"/>
</dbReference>
<accession>A0A7X5HWP8</accession>
<keyword evidence="9 12" id="KW-1133">Transmembrane helix</keyword>